<dbReference type="Gene3D" id="1.10.510.10">
    <property type="entry name" value="Transferase(Phosphotransferase) domain 1"/>
    <property type="match status" value="1"/>
</dbReference>
<dbReference type="SUPFAM" id="SSF56112">
    <property type="entry name" value="Protein kinase-like (PK-like)"/>
    <property type="match status" value="1"/>
</dbReference>
<evidence type="ECO:0000313" key="4">
    <source>
        <dbReference type="EMBL" id="KAK8888066.1"/>
    </source>
</evidence>
<accession>A0ABR2KBD6</accession>
<dbReference type="InterPro" id="IPR051681">
    <property type="entry name" value="Ser/Thr_Kinases-Pseudokinases"/>
</dbReference>
<name>A0ABR2KBD6_9EUKA</name>
<evidence type="ECO:0000256" key="2">
    <source>
        <dbReference type="ARBA" id="ARBA00022840"/>
    </source>
</evidence>
<evidence type="ECO:0000259" key="3">
    <source>
        <dbReference type="PROSITE" id="PS50011"/>
    </source>
</evidence>
<dbReference type="InterPro" id="IPR011009">
    <property type="entry name" value="Kinase-like_dom_sf"/>
</dbReference>
<dbReference type="PROSITE" id="PS50011">
    <property type="entry name" value="PROTEIN_KINASE_DOM"/>
    <property type="match status" value="1"/>
</dbReference>
<sequence>MLLGIANAMDYLHKHGIIHRDLKPENVHIDDNYYPHICDFGLSRCFPKTITKSMKLTMTGQIGTPLYMAPELLVDEKRYSSSLDVYAFSMLAYEIITGIEPFSELGQTTAIPIWVKVLKGYRPEIPSFVPEKAKNLLKRCWSERPEERPSFGEIFNELSSDFSFFDETVDKDEVLEYLDMLEDETKVIKTTNFKLKLMN</sequence>
<organism evidence="4 5">
    <name type="scientific">Tritrichomonas musculus</name>
    <dbReference type="NCBI Taxonomy" id="1915356"/>
    <lineage>
        <taxon>Eukaryota</taxon>
        <taxon>Metamonada</taxon>
        <taxon>Parabasalia</taxon>
        <taxon>Tritrichomonadida</taxon>
        <taxon>Tritrichomonadidae</taxon>
        <taxon>Tritrichomonas</taxon>
    </lineage>
</organism>
<dbReference type="Pfam" id="PF00069">
    <property type="entry name" value="Pkinase"/>
    <property type="match status" value="1"/>
</dbReference>
<proteinExistence type="predicted"/>
<dbReference type="Proteomes" id="UP001470230">
    <property type="component" value="Unassembled WGS sequence"/>
</dbReference>
<dbReference type="SMART" id="SM00220">
    <property type="entry name" value="S_TKc"/>
    <property type="match status" value="1"/>
</dbReference>
<feature type="domain" description="Protein kinase" evidence="3">
    <location>
        <begin position="1"/>
        <end position="165"/>
    </location>
</feature>
<dbReference type="PANTHER" id="PTHR44329">
    <property type="entry name" value="SERINE/THREONINE-PROTEIN KINASE TNNI3K-RELATED"/>
    <property type="match status" value="1"/>
</dbReference>
<reference evidence="4 5" key="1">
    <citation type="submission" date="2024-04" db="EMBL/GenBank/DDBJ databases">
        <title>Tritrichomonas musculus Genome.</title>
        <authorList>
            <person name="Alves-Ferreira E."/>
            <person name="Grigg M."/>
            <person name="Lorenzi H."/>
            <person name="Galac M."/>
        </authorList>
    </citation>
    <scope>NUCLEOTIDE SEQUENCE [LARGE SCALE GENOMIC DNA]</scope>
    <source>
        <strain evidence="4 5">EAF2021</strain>
    </source>
</reference>
<dbReference type="EMBL" id="JAPFFF010000006">
    <property type="protein sequence ID" value="KAK8888066.1"/>
    <property type="molecule type" value="Genomic_DNA"/>
</dbReference>
<keyword evidence="2" id="KW-0067">ATP-binding</keyword>
<gene>
    <name evidence="4" type="ORF">M9Y10_039126</name>
</gene>
<keyword evidence="5" id="KW-1185">Reference proteome</keyword>
<protein>
    <recommendedName>
        <fullName evidence="3">Protein kinase domain-containing protein</fullName>
    </recommendedName>
</protein>
<comment type="caution">
    <text evidence="4">The sequence shown here is derived from an EMBL/GenBank/DDBJ whole genome shotgun (WGS) entry which is preliminary data.</text>
</comment>
<evidence type="ECO:0000313" key="5">
    <source>
        <dbReference type="Proteomes" id="UP001470230"/>
    </source>
</evidence>
<dbReference type="PANTHER" id="PTHR44329:SF298">
    <property type="entry name" value="MIXED LINEAGE KINASE DOMAIN-LIKE PROTEIN"/>
    <property type="match status" value="1"/>
</dbReference>
<keyword evidence="1" id="KW-0547">Nucleotide-binding</keyword>
<evidence type="ECO:0000256" key="1">
    <source>
        <dbReference type="ARBA" id="ARBA00022741"/>
    </source>
</evidence>
<dbReference type="InterPro" id="IPR000719">
    <property type="entry name" value="Prot_kinase_dom"/>
</dbReference>